<dbReference type="Gene3D" id="3.30.420.10">
    <property type="entry name" value="Ribonuclease H-like superfamily/Ribonuclease H"/>
    <property type="match status" value="1"/>
</dbReference>
<protein>
    <recommendedName>
        <fullName evidence="3">Tc1-like transposase DDE domain-containing protein</fullName>
    </recommendedName>
</protein>
<dbReference type="Proteomes" id="UP001258017">
    <property type="component" value="Unassembled WGS sequence"/>
</dbReference>
<keyword evidence="2" id="KW-1185">Reference proteome</keyword>
<accession>A0AAD9RF61</accession>
<proteinExistence type="predicted"/>
<dbReference type="AlphaFoldDB" id="A0AAD9RF61"/>
<organism evidence="1 2">
    <name type="scientific">Odynerus spinipes</name>
    <dbReference type="NCBI Taxonomy" id="1348599"/>
    <lineage>
        <taxon>Eukaryota</taxon>
        <taxon>Metazoa</taxon>
        <taxon>Ecdysozoa</taxon>
        <taxon>Arthropoda</taxon>
        <taxon>Hexapoda</taxon>
        <taxon>Insecta</taxon>
        <taxon>Pterygota</taxon>
        <taxon>Neoptera</taxon>
        <taxon>Endopterygota</taxon>
        <taxon>Hymenoptera</taxon>
        <taxon>Apocrita</taxon>
        <taxon>Aculeata</taxon>
        <taxon>Vespoidea</taxon>
        <taxon>Vespidae</taxon>
        <taxon>Eumeninae</taxon>
        <taxon>Odynerus</taxon>
    </lineage>
</organism>
<dbReference type="EMBL" id="JAIFRP010000235">
    <property type="protein sequence ID" value="KAK2578548.1"/>
    <property type="molecule type" value="Genomic_DNA"/>
</dbReference>
<gene>
    <name evidence="1" type="ORF">KPH14_012577</name>
</gene>
<comment type="caution">
    <text evidence="1">The sequence shown here is derived from an EMBL/GenBank/DDBJ whole genome shotgun (WGS) entry which is preliminary data.</text>
</comment>
<evidence type="ECO:0008006" key="3">
    <source>
        <dbReference type="Google" id="ProtNLM"/>
    </source>
</evidence>
<evidence type="ECO:0000313" key="2">
    <source>
        <dbReference type="Proteomes" id="UP001258017"/>
    </source>
</evidence>
<reference evidence="1" key="1">
    <citation type="submission" date="2021-08" db="EMBL/GenBank/DDBJ databases">
        <authorList>
            <person name="Misof B."/>
            <person name="Oliver O."/>
            <person name="Podsiadlowski L."/>
            <person name="Donath A."/>
            <person name="Peters R."/>
            <person name="Mayer C."/>
            <person name="Rust J."/>
            <person name="Gunkel S."/>
            <person name="Lesny P."/>
            <person name="Martin S."/>
            <person name="Oeyen J.P."/>
            <person name="Petersen M."/>
            <person name="Panagiotis P."/>
            <person name="Wilbrandt J."/>
            <person name="Tanja T."/>
        </authorList>
    </citation>
    <scope>NUCLEOTIDE SEQUENCE</scope>
    <source>
        <strain evidence="1">GBR_01_08_01A</strain>
        <tissue evidence="1">Thorax + abdomen</tissue>
    </source>
</reference>
<sequence length="128" mass="15267">MNAEKYIGVLWNNFEESAIKLELYGTYYFQQDNDPKHTAKKTREWLLYNVPKQLVTLPQSPVINLIENLWHILDIEIRKRQINNKNHLRRVLLEEWAKIGKKITQKLVDSVPRRLQAIINAKGMHTKY</sequence>
<reference evidence="1" key="2">
    <citation type="journal article" date="2023" name="Commun. Biol.">
        <title>Intrasexual cuticular hydrocarbon dimorphism in a wasp sheds light on hydrocarbon biosynthesis genes in Hymenoptera.</title>
        <authorList>
            <person name="Moris V.C."/>
            <person name="Podsiadlowski L."/>
            <person name="Martin S."/>
            <person name="Oeyen J.P."/>
            <person name="Donath A."/>
            <person name="Petersen M."/>
            <person name="Wilbrandt J."/>
            <person name="Misof B."/>
            <person name="Liedtke D."/>
            <person name="Thamm M."/>
            <person name="Scheiner R."/>
            <person name="Schmitt T."/>
            <person name="Niehuis O."/>
        </authorList>
    </citation>
    <scope>NUCLEOTIDE SEQUENCE</scope>
    <source>
        <strain evidence="1">GBR_01_08_01A</strain>
    </source>
</reference>
<dbReference type="GO" id="GO:0003676">
    <property type="term" value="F:nucleic acid binding"/>
    <property type="evidence" value="ECO:0007669"/>
    <property type="project" value="InterPro"/>
</dbReference>
<name>A0AAD9RF61_9HYME</name>
<dbReference type="InterPro" id="IPR036397">
    <property type="entry name" value="RNaseH_sf"/>
</dbReference>
<evidence type="ECO:0000313" key="1">
    <source>
        <dbReference type="EMBL" id="KAK2578548.1"/>
    </source>
</evidence>